<dbReference type="InterPro" id="IPR005467">
    <property type="entry name" value="His_kinase_dom"/>
</dbReference>
<organism evidence="12 13">
    <name type="scientific">Roseovarius nanhaiticus</name>
    <dbReference type="NCBI Taxonomy" id="573024"/>
    <lineage>
        <taxon>Bacteria</taxon>
        <taxon>Pseudomonadati</taxon>
        <taxon>Pseudomonadota</taxon>
        <taxon>Alphaproteobacteria</taxon>
        <taxon>Rhodobacterales</taxon>
        <taxon>Roseobacteraceae</taxon>
        <taxon>Roseovarius</taxon>
    </lineage>
</organism>
<dbReference type="InterPro" id="IPR003594">
    <property type="entry name" value="HATPase_dom"/>
</dbReference>
<name>A0A1N7FBI7_9RHOB</name>
<dbReference type="FunFam" id="3.30.565.10:FF:000006">
    <property type="entry name" value="Sensor histidine kinase WalK"/>
    <property type="match status" value="1"/>
</dbReference>
<dbReference type="NCBIfam" id="TIGR00229">
    <property type="entry name" value="sensory_box"/>
    <property type="match status" value="1"/>
</dbReference>
<keyword evidence="8" id="KW-0812">Transmembrane</keyword>
<feature type="domain" description="PAS" evidence="10">
    <location>
        <begin position="61"/>
        <end position="139"/>
    </location>
</feature>
<dbReference type="Proteomes" id="UP000186019">
    <property type="component" value="Unassembled WGS sequence"/>
</dbReference>
<dbReference type="InterPro" id="IPR036097">
    <property type="entry name" value="HisK_dim/P_sf"/>
</dbReference>
<dbReference type="Gene3D" id="3.30.565.10">
    <property type="entry name" value="Histidine kinase-like ATPase, C-terminal domain"/>
    <property type="match status" value="1"/>
</dbReference>
<dbReference type="Pfam" id="PF00512">
    <property type="entry name" value="HisKA"/>
    <property type="match status" value="1"/>
</dbReference>
<dbReference type="AlphaFoldDB" id="A0A1N7FBI7"/>
<protein>
    <recommendedName>
        <fullName evidence="2">histidine kinase</fullName>
        <ecNumber evidence="2">2.7.13.3</ecNumber>
    </recommendedName>
</protein>
<evidence type="ECO:0000256" key="3">
    <source>
        <dbReference type="ARBA" id="ARBA00022553"/>
    </source>
</evidence>
<dbReference type="InterPro" id="IPR004358">
    <property type="entry name" value="Sig_transdc_His_kin-like_C"/>
</dbReference>
<dbReference type="PROSITE" id="PS50112">
    <property type="entry name" value="PAS"/>
    <property type="match status" value="2"/>
</dbReference>
<keyword evidence="4" id="KW-0808">Transferase</keyword>
<evidence type="ECO:0000256" key="5">
    <source>
        <dbReference type="ARBA" id="ARBA00022777"/>
    </source>
</evidence>
<dbReference type="InterPro" id="IPR000700">
    <property type="entry name" value="PAS-assoc_C"/>
</dbReference>
<dbReference type="Gene3D" id="1.10.287.130">
    <property type="match status" value="1"/>
</dbReference>
<dbReference type="SUPFAM" id="SSF55785">
    <property type="entry name" value="PYP-like sensor domain (PAS domain)"/>
    <property type="match status" value="2"/>
</dbReference>
<dbReference type="SMART" id="SM00387">
    <property type="entry name" value="HATPase_c"/>
    <property type="match status" value="1"/>
</dbReference>
<dbReference type="EMBL" id="FTNV01000001">
    <property type="protein sequence ID" value="SIR97585.1"/>
    <property type="molecule type" value="Genomic_DNA"/>
</dbReference>
<dbReference type="InterPro" id="IPR050736">
    <property type="entry name" value="Sensor_HK_Regulatory"/>
</dbReference>
<keyword evidence="7 8" id="KW-0472">Membrane</keyword>
<dbReference type="SUPFAM" id="SSF47384">
    <property type="entry name" value="Homodimeric domain of signal transducing histidine kinase"/>
    <property type="match status" value="1"/>
</dbReference>
<accession>A0A1N7FBI7</accession>
<keyword evidence="8" id="KW-1133">Transmembrane helix</keyword>
<dbReference type="CDD" id="cd00130">
    <property type="entry name" value="PAS"/>
    <property type="match status" value="1"/>
</dbReference>
<evidence type="ECO:0000256" key="1">
    <source>
        <dbReference type="ARBA" id="ARBA00000085"/>
    </source>
</evidence>
<keyword evidence="6" id="KW-0902">Two-component regulatory system</keyword>
<dbReference type="InterPro" id="IPR036890">
    <property type="entry name" value="HATPase_C_sf"/>
</dbReference>
<dbReference type="InterPro" id="IPR003661">
    <property type="entry name" value="HisK_dim/P_dom"/>
</dbReference>
<dbReference type="EC" id="2.7.13.3" evidence="2"/>
<evidence type="ECO:0000259" key="10">
    <source>
        <dbReference type="PROSITE" id="PS50112"/>
    </source>
</evidence>
<feature type="domain" description="PAC" evidence="11">
    <location>
        <begin position="142"/>
        <end position="194"/>
    </location>
</feature>
<evidence type="ECO:0000256" key="6">
    <source>
        <dbReference type="ARBA" id="ARBA00023012"/>
    </source>
</evidence>
<keyword evidence="3" id="KW-0597">Phosphoprotein</keyword>
<dbReference type="PROSITE" id="PS50113">
    <property type="entry name" value="PAC"/>
    <property type="match status" value="1"/>
</dbReference>
<feature type="transmembrane region" description="Helical" evidence="8">
    <location>
        <begin position="6"/>
        <end position="28"/>
    </location>
</feature>
<dbReference type="Gene3D" id="3.30.450.20">
    <property type="entry name" value="PAS domain"/>
    <property type="match status" value="2"/>
</dbReference>
<reference evidence="12 13" key="1">
    <citation type="submission" date="2017-01" db="EMBL/GenBank/DDBJ databases">
        <authorList>
            <person name="Mah S.A."/>
            <person name="Swanson W.J."/>
            <person name="Moy G.W."/>
            <person name="Vacquier V.D."/>
        </authorList>
    </citation>
    <scope>NUCLEOTIDE SEQUENCE [LARGE SCALE GENOMIC DNA]</scope>
    <source>
        <strain evidence="12 13">DSM 29590</strain>
    </source>
</reference>
<evidence type="ECO:0000256" key="4">
    <source>
        <dbReference type="ARBA" id="ARBA00022679"/>
    </source>
</evidence>
<keyword evidence="5 12" id="KW-0418">Kinase</keyword>
<keyword evidence="13" id="KW-1185">Reference proteome</keyword>
<dbReference type="Pfam" id="PF13426">
    <property type="entry name" value="PAS_9"/>
    <property type="match status" value="2"/>
</dbReference>
<feature type="transmembrane region" description="Helical" evidence="8">
    <location>
        <begin position="40"/>
        <end position="61"/>
    </location>
</feature>
<dbReference type="Pfam" id="PF02518">
    <property type="entry name" value="HATPase_c"/>
    <property type="match status" value="1"/>
</dbReference>
<feature type="domain" description="Histidine kinase" evidence="9">
    <location>
        <begin position="315"/>
        <end position="534"/>
    </location>
</feature>
<dbReference type="PANTHER" id="PTHR43711">
    <property type="entry name" value="TWO-COMPONENT HISTIDINE KINASE"/>
    <property type="match status" value="1"/>
</dbReference>
<evidence type="ECO:0000256" key="8">
    <source>
        <dbReference type="SAM" id="Phobius"/>
    </source>
</evidence>
<dbReference type="SUPFAM" id="SSF55874">
    <property type="entry name" value="ATPase domain of HSP90 chaperone/DNA topoisomerase II/histidine kinase"/>
    <property type="match status" value="1"/>
</dbReference>
<dbReference type="PROSITE" id="PS50109">
    <property type="entry name" value="HIS_KIN"/>
    <property type="match status" value="1"/>
</dbReference>
<dbReference type="SMART" id="SM00091">
    <property type="entry name" value="PAS"/>
    <property type="match status" value="2"/>
</dbReference>
<dbReference type="PANTHER" id="PTHR43711:SF1">
    <property type="entry name" value="HISTIDINE KINASE 1"/>
    <property type="match status" value="1"/>
</dbReference>
<evidence type="ECO:0000313" key="12">
    <source>
        <dbReference type="EMBL" id="SIR97585.1"/>
    </source>
</evidence>
<evidence type="ECO:0000313" key="13">
    <source>
        <dbReference type="Proteomes" id="UP000186019"/>
    </source>
</evidence>
<evidence type="ECO:0000259" key="9">
    <source>
        <dbReference type="PROSITE" id="PS50109"/>
    </source>
</evidence>
<dbReference type="InterPro" id="IPR000014">
    <property type="entry name" value="PAS"/>
</dbReference>
<dbReference type="FunFam" id="1.10.287.130:FF:000001">
    <property type="entry name" value="Two-component sensor histidine kinase"/>
    <property type="match status" value="1"/>
</dbReference>
<gene>
    <name evidence="12" type="ORF">SAMN05421666_0898</name>
</gene>
<dbReference type="CDD" id="cd00082">
    <property type="entry name" value="HisKA"/>
    <property type="match status" value="1"/>
</dbReference>
<sequence>MLSSVYLVRAALTVLAAILLAGLWYSGFTTVLQTPSAQMIGTIGAVIIAAGAPVILMSVWFRRQLRHIVDPLEQKLQALDAHSVVSTVDGKGRIVSVNDKMTALSGRSRDALIGSPVSTLYPESEVDLPQRIRARLKAGQTWHGETPLRHADGSTFYTQTTIIPLSDTKGGWNGSISVRTDITSMKQLRSEQKTMEVLDELRDDIWIVNSSDWQLNYMNNAARQRLGYLGPPAEGKNLEHLIEQTDFEPIGLACRALNGSAESASRFEIVHDGVPLHVSVKFVNDAKGSGFFLIVMSDISDRVAQDRKKSEFVATVSHELRSPLTSIKGALSLLLSAKDTQISDKARDLMAIAHRNSDRLILIINDILDLEKISSGEMQMQLQDIDLSEIICEARHATAMIEKLSNVNIEVSGTAKPLPIQTDPNRLIQVLTNLLSNACKFAGESGRVRLSLKNEGDHVRISVEDEGPGIPVNEQHMIFQRFADMTNSDRAAKGGTGLGLSICKAIVESLGGTIGFQSREGVGTEFFFTLPRNQPEADISQISQLQSKPVERHV</sequence>
<dbReference type="STRING" id="573024.SAMN05216208_1238"/>
<dbReference type="InterPro" id="IPR035965">
    <property type="entry name" value="PAS-like_dom_sf"/>
</dbReference>
<dbReference type="PRINTS" id="PR00344">
    <property type="entry name" value="BCTRLSENSOR"/>
</dbReference>
<evidence type="ECO:0000256" key="7">
    <source>
        <dbReference type="ARBA" id="ARBA00023136"/>
    </source>
</evidence>
<feature type="domain" description="PAS" evidence="10">
    <location>
        <begin position="190"/>
        <end position="246"/>
    </location>
</feature>
<proteinExistence type="predicted"/>
<dbReference type="SMART" id="SM00388">
    <property type="entry name" value="HisKA"/>
    <property type="match status" value="1"/>
</dbReference>
<evidence type="ECO:0000259" key="11">
    <source>
        <dbReference type="PROSITE" id="PS50113"/>
    </source>
</evidence>
<comment type="catalytic activity">
    <reaction evidence="1">
        <text>ATP + protein L-histidine = ADP + protein N-phospho-L-histidine.</text>
        <dbReference type="EC" id="2.7.13.3"/>
    </reaction>
</comment>
<evidence type="ECO:0000256" key="2">
    <source>
        <dbReference type="ARBA" id="ARBA00012438"/>
    </source>
</evidence>
<dbReference type="GO" id="GO:0000155">
    <property type="term" value="F:phosphorelay sensor kinase activity"/>
    <property type="evidence" value="ECO:0007669"/>
    <property type="project" value="InterPro"/>
</dbReference>